<keyword evidence="1 3" id="KW-0808">Transferase</keyword>
<dbReference type="OrthoDB" id="9784832at2"/>
<keyword evidence="2" id="KW-0012">Acyltransferase</keyword>
<dbReference type="SUPFAM" id="SSF51161">
    <property type="entry name" value="Trimeric LpxA-like enzymes"/>
    <property type="match status" value="1"/>
</dbReference>
<dbReference type="NCBIfam" id="TIGR03991">
    <property type="entry name" value="alt_bact_glmU"/>
    <property type="match status" value="1"/>
</dbReference>
<dbReference type="AlphaFoldDB" id="A0A2W2B115"/>
<dbReference type="PANTHER" id="PTHR43584">
    <property type="entry name" value="NUCLEOTIDYL TRANSFERASE"/>
    <property type="match status" value="1"/>
</dbReference>
<evidence type="ECO:0000256" key="1">
    <source>
        <dbReference type="ARBA" id="ARBA00022679"/>
    </source>
</evidence>
<dbReference type="GO" id="GO:0016746">
    <property type="term" value="F:acyltransferase activity"/>
    <property type="evidence" value="ECO:0007669"/>
    <property type="project" value="UniProtKB-KW"/>
</dbReference>
<dbReference type="Proteomes" id="UP000248745">
    <property type="component" value="Unassembled WGS sequence"/>
</dbReference>
<comment type="caution">
    <text evidence="3">The sequence shown here is derived from an EMBL/GenBank/DDBJ whole genome shotgun (WGS) entry which is preliminary data.</text>
</comment>
<dbReference type="RefSeq" id="WP_110998138.1">
    <property type="nucleotide sequence ID" value="NZ_QKTW01000010.1"/>
</dbReference>
<evidence type="ECO:0000256" key="2">
    <source>
        <dbReference type="ARBA" id="ARBA00023315"/>
    </source>
</evidence>
<dbReference type="Pfam" id="PF13562">
    <property type="entry name" value="NTP_transf_4"/>
    <property type="match status" value="1"/>
</dbReference>
<gene>
    <name evidence="3" type="ORF">DN068_06735</name>
</gene>
<dbReference type="GO" id="GO:0016779">
    <property type="term" value="F:nucleotidyltransferase activity"/>
    <property type="evidence" value="ECO:0007669"/>
    <property type="project" value="UniProtKB-ARBA"/>
</dbReference>
<dbReference type="Gene3D" id="2.160.10.10">
    <property type="entry name" value="Hexapeptide repeat proteins"/>
    <property type="match status" value="1"/>
</dbReference>
<proteinExistence type="predicted"/>
<dbReference type="InterPro" id="IPR023917">
    <property type="entry name" value="Bifunctiontional_GlmU_bac-type"/>
</dbReference>
<sequence length="400" mass="43980">MQLILFDDQSRFGLMPFTRTRPAADIRCGIFTMRERWEKLLGQKSSSITEAYLQQVFPPDAADDNLLVNGGIFASSTLANAIKALQPESKLVKDDTIIAARTTRKELSFDGLAATLQTFSTVSFEEKINQLKNTWDIFSQNDRAIREDFAIITEGRQSDVIPEGVTVTGKENLFIEPGAIVNAGTIINAATGPVYLAKDAEILEGCMLRGPIALGEHAVLKMGAKIYGGTTIGEGCKVGGEISNVVFFANSNKGHDGYLGNAVIGEWCNLGADTNCSNLKNNYDEVKIWDEYNNKSIKTGLTFCGLLMGDHSKCGINTMFNTGTVAGVSCNIYGGNFPEKFIPSFCWGGSEGMVTYDFNRAMDTANRMMGRRNKSLSPAEIEMYRWIFEQTTEQRNIFAK</sequence>
<keyword evidence="4" id="KW-1185">Reference proteome</keyword>
<organism evidence="3 4">
    <name type="scientific">Taibaiella soli</name>
    <dbReference type="NCBI Taxonomy" id="1649169"/>
    <lineage>
        <taxon>Bacteria</taxon>
        <taxon>Pseudomonadati</taxon>
        <taxon>Bacteroidota</taxon>
        <taxon>Chitinophagia</taxon>
        <taxon>Chitinophagales</taxon>
        <taxon>Chitinophagaceae</taxon>
        <taxon>Taibaiella</taxon>
    </lineage>
</organism>
<dbReference type="EMBL" id="QKTW01000010">
    <property type="protein sequence ID" value="PZF73688.1"/>
    <property type="molecule type" value="Genomic_DNA"/>
</dbReference>
<name>A0A2W2B115_9BACT</name>
<accession>A0A2W2B115</accession>
<evidence type="ECO:0000313" key="4">
    <source>
        <dbReference type="Proteomes" id="UP000248745"/>
    </source>
</evidence>
<dbReference type="InterPro" id="IPR050065">
    <property type="entry name" value="GlmU-like"/>
</dbReference>
<evidence type="ECO:0000313" key="3">
    <source>
        <dbReference type="EMBL" id="PZF73688.1"/>
    </source>
</evidence>
<dbReference type="InterPro" id="IPR011004">
    <property type="entry name" value="Trimer_LpxA-like_sf"/>
</dbReference>
<reference evidence="3 4" key="1">
    <citation type="submission" date="2018-06" db="EMBL/GenBank/DDBJ databases">
        <title>Mucibacter soli gen. nov., sp. nov., a new member of the family Chitinophagaceae producing mucin.</title>
        <authorList>
            <person name="Kim M.-K."/>
            <person name="Park S."/>
            <person name="Kim T.-S."/>
            <person name="Joung Y."/>
            <person name="Han J.-H."/>
            <person name="Kim S.B."/>
        </authorList>
    </citation>
    <scope>NUCLEOTIDE SEQUENCE [LARGE SCALE GENOMIC DNA]</scope>
    <source>
        <strain evidence="3 4">R1-15</strain>
    </source>
</reference>
<protein>
    <submittedName>
        <fullName evidence="3">Glucose-1-phosphate thymidylyltransferase</fullName>
    </submittedName>
</protein>